<dbReference type="RefSeq" id="XP_014153772.1">
    <property type="nucleotide sequence ID" value="XM_014298297.1"/>
</dbReference>
<dbReference type="GeneID" id="25908259"/>
<dbReference type="GO" id="GO:0005739">
    <property type="term" value="C:mitochondrion"/>
    <property type="evidence" value="ECO:0007669"/>
    <property type="project" value="TreeGrafter"/>
</dbReference>
<dbReference type="EMBL" id="KQ242231">
    <property type="protein sequence ID" value="KNC79870.1"/>
    <property type="molecule type" value="Genomic_DNA"/>
</dbReference>
<evidence type="ECO:0000313" key="8">
    <source>
        <dbReference type="EMBL" id="KNC79870.1"/>
    </source>
</evidence>
<sequence>MNTLQALRLGKATMVGRQGMHTIVGTKKIGLLPADGIGKEVMPCVVKVLEALKAPFEYVNLDAGFECFERTGTALPDATVEAAKKCDGLLFGAVSSPSHKVEGYSSPIVAIRKKLDLYANVRPVVSSPVPGSLPGIDALIIRENTECLYVKDETIEDTPTGKRAVAKRVITEAASKRIAKLAYQMALKRASLHNRQGKVTIVHKSNVLSVTDGLFRESCLAVAEASELHSIKTEEQLVDSMVYRLFRDPQNFDVIVAPNMYGDIVSDGAAAVVGGLGLVPSANVGDEFIMCEPVHGSAPDIVGQQKANPIAMIRCGAMLLEHMGMGKESVAIEEAIQEAMHAGTLTPDLGGTATTTEVADFIAKRAVEIFAAQPKA</sequence>
<dbReference type="STRING" id="667725.A0A0L0FSV9"/>
<dbReference type="Proteomes" id="UP000054560">
    <property type="component" value="Unassembled WGS sequence"/>
</dbReference>
<evidence type="ECO:0000256" key="2">
    <source>
        <dbReference type="ARBA" id="ARBA00007769"/>
    </source>
</evidence>
<dbReference type="Gene3D" id="3.40.718.10">
    <property type="entry name" value="Isopropylmalate Dehydrogenase"/>
    <property type="match status" value="1"/>
</dbReference>
<protein>
    <submittedName>
        <fullName evidence="8">Homoisocitrate dehydrogenase</fullName>
    </submittedName>
</protein>
<evidence type="ECO:0000313" key="9">
    <source>
        <dbReference type="Proteomes" id="UP000054560"/>
    </source>
</evidence>
<keyword evidence="6" id="KW-0520">NAD</keyword>
<evidence type="ECO:0000256" key="3">
    <source>
        <dbReference type="ARBA" id="ARBA00022723"/>
    </source>
</evidence>
<evidence type="ECO:0000256" key="5">
    <source>
        <dbReference type="ARBA" id="ARBA00023002"/>
    </source>
</evidence>
<gene>
    <name evidence="8" type="ORF">SARC_07755</name>
</gene>
<dbReference type="PROSITE" id="PS00470">
    <property type="entry name" value="IDH_IMDH"/>
    <property type="match status" value="1"/>
</dbReference>
<feature type="domain" description="Isopropylmalate dehydrogenase-like" evidence="7">
    <location>
        <begin position="28"/>
        <end position="362"/>
    </location>
</feature>
<dbReference type="GO" id="GO:0004449">
    <property type="term" value="F:isocitrate dehydrogenase (NAD+) activity"/>
    <property type="evidence" value="ECO:0007669"/>
    <property type="project" value="TreeGrafter"/>
</dbReference>
<dbReference type="PANTHER" id="PTHR11835">
    <property type="entry name" value="DECARBOXYLATING DEHYDROGENASES-ISOCITRATE, ISOPROPYLMALATE, TARTRATE"/>
    <property type="match status" value="1"/>
</dbReference>
<organism evidence="8 9">
    <name type="scientific">Sphaeroforma arctica JP610</name>
    <dbReference type="NCBI Taxonomy" id="667725"/>
    <lineage>
        <taxon>Eukaryota</taxon>
        <taxon>Ichthyosporea</taxon>
        <taxon>Ichthyophonida</taxon>
        <taxon>Sphaeroforma</taxon>
    </lineage>
</organism>
<evidence type="ECO:0000256" key="4">
    <source>
        <dbReference type="ARBA" id="ARBA00022842"/>
    </source>
</evidence>
<evidence type="ECO:0000259" key="7">
    <source>
        <dbReference type="SMART" id="SM01329"/>
    </source>
</evidence>
<dbReference type="InterPro" id="IPR019818">
    <property type="entry name" value="IsoCit/isopropylmalate_DH_CS"/>
</dbReference>
<dbReference type="Pfam" id="PF00180">
    <property type="entry name" value="Iso_dh"/>
    <property type="match status" value="1"/>
</dbReference>
<dbReference type="eggNOG" id="KOG0785">
    <property type="taxonomic scope" value="Eukaryota"/>
</dbReference>
<keyword evidence="4" id="KW-0460">Magnesium</keyword>
<dbReference type="GO" id="GO:0000287">
    <property type="term" value="F:magnesium ion binding"/>
    <property type="evidence" value="ECO:0007669"/>
    <property type="project" value="InterPro"/>
</dbReference>
<evidence type="ECO:0000256" key="1">
    <source>
        <dbReference type="ARBA" id="ARBA00001946"/>
    </source>
</evidence>
<dbReference type="OrthoDB" id="10261637at2759"/>
<accession>A0A0L0FSV9</accession>
<dbReference type="PANTHER" id="PTHR11835:SF48">
    <property type="entry name" value="HOMOISOCITRATE DEHYDROGENASE, MITOCHONDRIAL"/>
    <property type="match status" value="1"/>
</dbReference>
<comment type="cofactor">
    <cofactor evidence="1">
        <name>Mg(2+)</name>
        <dbReference type="ChEBI" id="CHEBI:18420"/>
    </cofactor>
</comment>
<comment type="similarity">
    <text evidence="2">Belongs to the isocitrate and isopropylmalate dehydrogenases family.</text>
</comment>
<name>A0A0L0FSV9_9EUKA</name>
<reference evidence="8 9" key="1">
    <citation type="submission" date="2011-02" db="EMBL/GenBank/DDBJ databases">
        <title>The Genome Sequence of Sphaeroforma arctica JP610.</title>
        <authorList>
            <consortium name="The Broad Institute Genome Sequencing Platform"/>
            <person name="Russ C."/>
            <person name="Cuomo C."/>
            <person name="Young S.K."/>
            <person name="Zeng Q."/>
            <person name="Gargeya S."/>
            <person name="Alvarado L."/>
            <person name="Berlin A."/>
            <person name="Chapman S.B."/>
            <person name="Chen Z."/>
            <person name="Freedman E."/>
            <person name="Gellesch M."/>
            <person name="Goldberg J."/>
            <person name="Griggs A."/>
            <person name="Gujja S."/>
            <person name="Heilman E."/>
            <person name="Heiman D."/>
            <person name="Howarth C."/>
            <person name="Mehta T."/>
            <person name="Neiman D."/>
            <person name="Pearson M."/>
            <person name="Roberts A."/>
            <person name="Saif S."/>
            <person name="Shea T."/>
            <person name="Shenoy N."/>
            <person name="Sisk P."/>
            <person name="Stolte C."/>
            <person name="Sykes S."/>
            <person name="White J."/>
            <person name="Yandava C."/>
            <person name="Burger G."/>
            <person name="Gray M.W."/>
            <person name="Holland P.W.H."/>
            <person name="King N."/>
            <person name="Lang F.B.F."/>
            <person name="Roger A.J."/>
            <person name="Ruiz-Trillo I."/>
            <person name="Haas B."/>
            <person name="Nusbaum C."/>
            <person name="Birren B."/>
        </authorList>
    </citation>
    <scope>NUCLEOTIDE SEQUENCE [LARGE SCALE GENOMIC DNA]</scope>
    <source>
        <strain evidence="8 9">JP610</strain>
    </source>
</reference>
<dbReference type="GO" id="GO:0006099">
    <property type="term" value="P:tricarboxylic acid cycle"/>
    <property type="evidence" value="ECO:0007669"/>
    <property type="project" value="TreeGrafter"/>
</dbReference>
<dbReference type="GO" id="GO:0047046">
    <property type="term" value="F:homoisocitrate dehydrogenase activity"/>
    <property type="evidence" value="ECO:0007669"/>
    <property type="project" value="TreeGrafter"/>
</dbReference>
<evidence type="ECO:0000256" key="6">
    <source>
        <dbReference type="ARBA" id="ARBA00023027"/>
    </source>
</evidence>
<keyword evidence="9" id="KW-1185">Reference proteome</keyword>
<dbReference type="GO" id="GO:0051287">
    <property type="term" value="F:NAD binding"/>
    <property type="evidence" value="ECO:0007669"/>
    <property type="project" value="InterPro"/>
</dbReference>
<dbReference type="SUPFAM" id="SSF53659">
    <property type="entry name" value="Isocitrate/Isopropylmalate dehydrogenase-like"/>
    <property type="match status" value="1"/>
</dbReference>
<dbReference type="FunFam" id="3.40.718.10:FF:000019">
    <property type="entry name" value="Homoisocitrate dehydrogenase"/>
    <property type="match status" value="1"/>
</dbReference>
<dbReference type="GO" id="GO:0009085">
    <property type="term" value="P:lysine biosynthetic process"/>
    <property type="evidence" value="ECO:0007669"/>
    <property type="project" value="TreeGrafter"/>
</dbReference>
<dbReference type="GO" id="GO:0006102">
    <property type="term" value="P:isocitrate metabolic process"/>
    <property type="evidence" value="ECO:0007669"/>
    <property type="project" value="TreeGrafter"/>
</dbReference>
<dbReference type="InterPro" id="IPR024084">
    <property type="entry name" value="IsoPropMal-DH-like_dom"/>
</dbReference>
<dbReference type="SMART" id="SM01329">
    <property type="entry name" value="Iso_dh"/>
    <property type="match status" value="1"/>
</dbReference>
<keyword evidence="5" id="KW-0560">Oxidoreductase</keyword>
<dbReference type="AlphaFoldDB" id="A0A0L0FSV9"/>
<keyword evidence="3" id="KW-0479">Metal-binding</keyword>
<proteinExistence type="inferred from homology"/>